<dbReference type="SUPFAM" id="SSF53448">
    <property type="entry name" value="Nucleotide-diphospho-sugar transferases"/>
    <property type="match status" value="1"/>
</dbReference>
<evidence type="ECO:0000256" key="1">
    <source>
        <dbReference type="SAM" id="Phobius"/>
    </source>
</evidence>
<dbReference type="Pfam" id="PF00535">
    <property type="entry name" value="Glycos_transf_2"/>
    <property type="match status" value="1"/>
</dbReference>
<accession>A0ABU3LFU7</accession>
<evidence type="ECO:0000313" key="3">
    <source>
        <dbReference type="EMBL" id="MDT7831927.1"/>
    </source>
</evidence>
<keyword evidence="3" id="KW-0808">Transferase</keyword>
<keyword evidence="1" id="KW-0812">Transmembrane</keyword>
<protein>
    <submittedName>
        <fullName evidence="3">Glycosyltransferase family 2 protein</fullName>
        <ecNumber evidence="3">2.4.-.-</ecNumber>
    </submittedName>
</protein>
<evidence type="ECO:0000259" key="2">
    <source>
        <dbReference type="Pfam" id="PF00535"/>
    </source>
</evidence>
<dbReference type="Gene3D" id="3.90.550.10">
    <property type="entry name" value="Spore Coat Polysaccharide Biosynthesis Protein SpsA, Chain A"/>
    <property type="match status" value="1"/>
</dbReference>
<dbReference type="EMBL" id="JAVTTO010000002">
    <property type="protein sequence ID" value="MDT7831927.1"/>
    <property type="molecule type" value="Genomic_DNA"/>
</dbReference>
<dbReference type="InterPro" id="IPR050834">
    <property type="entry name" value="Glycosyltransf_2"/>
</dbReference>
<keyword evidence="1" id="KW-1133">Transmembrane helix</keyword>
<dbReference type="PANTHER" id="PTHR43685:SF3">
    <property type="entry name" value="SLR2126 PROTEIN"/>
    <property type="match status" value="1"/>
</dbReference>
<dbReference type="GO" id="GO:0016757">
    <property type="term" value="F:glycosyltransferase activity"/>
    <property type="evidence" value="ECO:0007669"/>
    <property type="project" value="UniProtKB-KW"/>
</dbReference>
<dbReference type="Proteomes" id="UP001257277">
    <property type="component" value="Unassembled WGS sequence"/>
</dbReference>
<dbReference type="PANTHER" id="PTHR43685">
    <property type="entry name" value="GLYCOSYLTRANSFERASE"/>
    <property type="match status" value="1"/>
</dbReference>
<dbReference type="InterPro" id="IPR001173">
    <property type="entry name" value="Glyco_trans_2-like"/>
</dbReference>
<keyword evidence="4" id="KW-1185">Reference proteome</keyword>
<sequence length="526" mass="60707">MKAIGLVLFNGDERVTWSHGPVYSIEYTTKALLEVRTSILNENIDYILFWDFKNKLPSNKELEDVIKEKGTFWHIGSILGLKDKPSLIEIVQPTNMNNVRVDASISHSSWKVTFKGCLLERNIFESVVLQNYSNSLDIIGLDFGYNAMILGAMPRFSKNLAMNVKHEINTKIRPKDELAFIKKNLDKKAFIWCYMIKVFSISPYTFVRLMSLKRNKKNSAIKRRYNDNNLTTISEVQVSVVIATLNRYKVLQEELRELRELVPSPKEIVIVDQTPVKERNSTFLEEFSDLSIQYITTEKIGQCSARNTGIKAAEGNYIWFLDDDMKEFPKDYLSRHLKTLQEYNADVSCGIPDEVGTDFMDRSTKHVFLSDGFPTNDVVVRKDLLENVDGFDEAMDQLQSEDQEIGLRLVKNGALSVKNNQLRLLHLRAPIGGLRTHKVRKSTFSASRKSVFKRRLLHYSEIYLSKKHFPRKNVFYLLLLNLRGTFIVRGNVFKKIIKIIIGIILLVPTIFVLSRKNYLANQMIKK</sequence>
<feature type="transmembrane region" description="Helical" evidence="1">
    <location>
        <begin position="496"/>
        <end position="513"/>
    </location>
</feature>
<evidence type="ECO:0000313" key="4">
    <source>
        <dbReference type="Proteomes" id="UP001257277"/>
    </source>
</evidence>
<dbReference type="RefSeq" id="WP_349241181.1">
    <property type="nucleotide sequence ID" value="NZ_JAVTTO010000002.1"/>
</dbReference>
<dbReference type="EC" id="2.4.-.-" evidence="3"/>
<gene>
    <name evidence="3" type="ORF">RQM59_06015</name>
</gene>
<name>A0ABU3LFU7_9FLAO</name>
<proteinExistence type="predicted"/>
<comment type="caution">
    <text evidence="3">The sequence shown here is derived from an EMBL/GenBank/DDBJ whole genome shotgun (WGS) entry which is preliminary data.</text>
</comment>
<feature type="domain" description="Glycosyltransferase 2-like" evidence="2">
    <location>
        <begin position="239"/>
        <end position="365"/>
    </location>
</feature>
<organism evidence="3 4">
    <name type="scientific">Asprobacillus argus</name>
    <dbReference type="NCBI Taxonomy" id="3076534"/>
    <lineage>
        <taxon>Bacteria</taxon>
        <taxon>Pseudomonadati</taxon>
        <taxon>Bacteroidota</taxon>
        <taxon>Flavobacteriia</taxon>
        <taxon>Flavobacteriales</taxon>
        <taxon>Flavobacteriaceae</taxon>
        <taxon>Asprobacillus</taxon>
    </lineage>
</organism>
<keyword evidence="3" id="KW-0328">Glycosyltransferase</keyword>
<dbReference type="InterPro" id="IPR029044">
    <property type="entry name" value="Nucleotide-diphossugar_trans"/>
</dbReference>
<keyword evidence="1" id="KW-0472">Membrane</keyword>
<reference evidence="3 4" key="1">
    <citation type="submission" date="2023-09" db="EMBL/GenBank/DDBJ databases">
        <title>Novel taxa isolated from Blanes Bay.</title>
        <authorList>
            <person name="Rey-Velasco X."/>
            <person name="Lucena T."/>
        </authorList>
    </citation>
    <scope>NUCLEOTIDE SEQUENCE [LARGE SCALE GENOMIC DNA]</scope>
    <source>
        <strain evidence="3 4">S356</strain>
    </source>
</reference>
<dbReference type="CDD" id="cd00761">
    <property type="entry name" value="Glyco_tranf_GTA_type"/>
    <property type="match status" value="1"/>
</dbReference>